<evidence type="ECO:0000259" key="4">
    <source>
        <dbReference type="PROSITE" id="PS50949"/>
    </source>
</evidence>
<dbReference type="GO" id="GO:0003677">
    <property type="term" value="F:DNA binding"/>
    <property type="evidence" value="ECO:0007669"/>
    <property type="project" value="UniProtKB-KW"/>
</dbReference>
<dbReference type="Gene3D" id="1.10.10.10">
    <property type="entry name" value="Winged helix-like DNA-binding domain superfamily/Winged helix DNA-binding domain"/>
    <property type="match status" value="1"/>
</dbReference>
<keyword evidence="1" id="KW-0805">Transcription regulation</keyword>
<dbReference type="PRINTS" id="PR00035">
    <property type="entry name" value="HTHGNTR"/>
</dbReference>
<evidence type="ECO:0000256" key="2">
    <source>
        <dbReference type="ARBA" id="ARBA00023125"/>
    </source>
</evidence>
<dbReference type="GO" id="GO:0045892">
    <property type="term" value="P:negative regulation of DNA-templated transcription"/>
    <property type="evidence" value="ECO:0007669"/>
    <property type="project" value="TreeGrafter"/>
</dbReference>
<gene>
    <name evidence="5" type="ORF">GCM10007304_42420</name>
</gene>
<dbReference type="SUPFAM" id="SSF64288">
    <property type="entry name" value="Chorismate lyase-like"/>
    <property type="match status" value="1"/>
</dbReference>
<evidence type="ECO:0000256" key="3">
    <source>
        <dbReference type="ARBA" id="ARBA00023163"/>
    </source>
</evidence>
<dbReference type="Pfam" id="PF00392">
    <property type="entry name" value="GntR"/>
    <property type="match status" value="1"/>
</dbReference>
<dbReference type="CDD" id="cd07377">
    <property type="entry name" value="WHTH_GntR"/>
    <property type="match status" value="1"/>
</dbReference>
<sequence>MFSQVGVFTSMSLPLHSRVADALRTEIADGVLAVGSPVPSESALCERFEASRGTVRAALGTLRNEGLIAGGRGRPPTVCAPAVAQPFETFMSFTAWAQSIGRAPGQRTLEVARRAASSVAATALGLDPGTTVVDVLRLRTLDGSPALLERSSFVESVGRKLFDFDPDSGSIYAYLIEQGIDLHGGRHTIDAVLASDADAAALDVDPGAALLRERRRATDSSGTPLEYADDRYRPDRVTFTIDNTQSTHDLRIVKEIS</sequence>
<dbReference type="InterPro" id="IPR000524">
    <property type="entry name" value="Tscrpt_reg_HTH_GntR"/>
</dbReference>
<evidence type="ECO:0000313" key="5">
    <source>
        <dbReference type="EMBL" id="GGG24101.1"/>
    </source>
</evidence>
<dbReference type="InterPro" id="IPR011663">
    <property type="entry name" value="UTRA"/>
</dbReference>
<protein>
    <submittedName>
        <fullName evidence="5">GntR family transcriptional regulator</fullName>
    </submittedName>
</protein>
<proteinExistence type="predicted"/>
<dbReference type="PANTHER" id="PTHR44846">
    <property type="entry name" value="MANNOSYL-D-GLYCERATE TRANSPORT/METABOLISM SYSTEM REPRESSOR MNGR-RELATED"/>
    <property type="match status" value="1"/>
</dbReference>
<evidence type="ECO:0000313" key="6">
    <source>
        <dbReference type="Proteomes" id="UP000654257"/>
    </source>
</evidence>
<dbReference type="PROSITE" id="PS50949">
    <property type="entry name" value="HTH_GNTR"/>
    <property type="match status" value="1"/>
</dbReference>
<dbReference type="GO" id="GO:0003700">
    <property type="term" value="F:DNA-binding transcription factor activity"/>
    <property type="evidence" value="ECO:0007669"/>
    <property type="project" value="InterPro"/>
</dbReference>
<keyword evidence="2" id="KW-0238">DNA-binding</keyword>
<feature type="domain" description="HTH gntR-type" evidence="4">
    <location>
        <begin position="13"/>
        <end position="81"/>
    </location>
</feature>
<keyword evidence="6" id="KW-1185">Reference proteome</keyword>
<evidence type="ECO:0000256" key="1">
    <source>
        <dbReference type="ARBA" id="ARBA00023015"/>
    </source>
</evidence>
<dbReference type="Pfam" id="PF07702">
    <property type="entry name" value="UTRA"/>
    <property type="match status" value="1"/>
</dbReference>
<keyword evidence="3" id="KW-0804">Transcription</keyword>
<dbReference type="Proteomes" id="UP000654257">
    <property type="component" value="Unassembled WGS sequence"/>
</dbReference>
<reference evidence="5" key="2">
    <citation type="submission" date="2020-09" db="EMBL/GenBank/DDBJ databases">
        <authorList>
            <person name="Sun Q."/>
            <person name="Sedlacek I."/>
        </authorList>
    </citation>
    <scope>NUCLEOTIDE SEQUENCE</scope>
    <source>
        <strain evidence="5">CCM 7905</strain>
    </source>
</reference>
<dbReference type="InterPro" id="IPR036390">
    <property type="entry name" value="WH_DNA-bd_sf"/>
</dbReference>
<dbReference type="EMBL" id="BMCU01000005">
    <property type="protein sequence ID" value="GGG24101.1"/>
    <property type="molecule type" value="Genomic_DNA"/>
</dbReference>
<dbReference type="PANTHER" id="PTHR44846:SF17">
    <property type="entry name" value="GNTR-FAMILY TRANSCRIPTIONAL REGULATOR"/>
    <property type="match status" value="1"/>
</dbReference>
<dbReference type="InterPro" id="IPR036388">
    <property type="entry name" value="WH-like_DNA-bd_sf"/>
</dbReference>
<accession>A0A917G5E8</accession>
<dbReference type="SUPFAM" id="SSF46785">
    <property type="entry name" value="Winged helix' DNA-binding domain"/>
    <property type="match status" value="1"/>
</dbReference>
<dbReference type="InterPro" id="IPR028978">
    <property type="entry name" value="Chorismate_lyase_/UTRA_dom_sf"/>
</dbReference>
<dbReference type="SMART" id="SM00345">
    <property type="entry name" value="HTH_GNTR"/>
    <property type="match status" value="1"/>
</dbReference>
<dbReference type="Gene3D" id="3.40.1410.10">
    <property type="entry name" value="Chorismate lyase-like"/>
    <property type="match status" value="1"/>
</dbReference>
<dbReference type="SMART" id="SM00866">
    <property type="entry name" value="UTRA"/>
    <property type="match status" value="1"/>
</dbReference>
<name>A0A917G5E8_9NOCA</name>
<dbReference type="AlphaFoldDB" id="A0A917G5E8"/>
<organism evidence="5 6">
    <name type="scientific">Rhodococcoides trifolii</name>
    <dbReference type="NCBI Taxonomy" id="908250"/>
    <lineage>
        <taxon>Bacteria</taxon>
        <taxon>Bacillati</taxon>
        <taxon>Actinomycetota</taxon>
        <taxon>Actinomycetes</taxon>
        <taxon>Mycobacteriales</taxon>
        <taxon>Nocardiaceae</taxon>
        <taxon>Rhodococcoides</taxon>
    </lineage>
</organism>
<dbReference type="InterPro" id="IPR050679">
    <property type="entry name" value="Bact_HTH_transcr_reg"/>
</dbReference>
<reference evidence="5" key="1">
    <citation type="journal article" date="2014" name="Int. J. Syst. Evol. Microbiol.">
        <title>Complete genome sequence of Corynebacterium casei LMG S-19264T (=DSM 44701T), isolated from a smear-ripened cheese.</title>
        <authorList>
            <consortium name="US DOE Joint Genome Institute (JGI-PGF)"/>
            <person name="Walter F."/>
            <person name="Albersmeier A."/>
            <person name="Kalinowski J."/>
            <person name="Ruckert C."/>
        </authorList>
    </citation>
    <scope>NUCLEOTIDE SEQUENCE</scope>
    <source>
        <strain evidence="5">CCM 7905</strain>
    </source>
</reference>
<comment type="caution">
    <text evidence="5">The sequence shown here is derived from an EMBL/GenBank/DDBJ whole genome shotgun (WGS) entry which is preliminary data.</text>
</comment>